<name>A0A370GDT0_9BACI</name>
<evidence type="ECO:0000256" key="4">
    <source>
        <dbReference type="HAMAP-Rule" id="MF_01241"/>
    </source>
</evidence>
<evidence type="ECO:0000256" key="1">
    <source>
        <dbReference type="ARBA" id="ARBA00000644"/>
    </source>
</evidence>
<dbReference type="InterPro" id="IPR037171">
    <property type="entry name" value="NagB/RpiA_transferase-like"/>
</dbReference>
<dbReference type="AlphaFoldDB" id="A0A370GDT0"/>
<feature type="active site" description="Proton acceptor; for ring-opening step" evidence="4">
    <location>
        <position position="138"/>
    </location>
</feature>
<comment type="function">
    <text evidence="4">Catalyzes the reversible isomerization-deamination of glucosamine 6-phosphate (GlcN6P) to form fructose 6-phosphate (Fru6P) and ammonium ion.</text>
</comment>
<evidence type="ECO:0000259" key="5">
    <source>
        <dbReference type="Pfam" id="PF01182"/>
    </source>
</evidence>
<comment type="caution">
    <text evidence="4">Lacks conserved residue(s) required for the propagation of feature annotation.</text>
</comment>
<dbReference type="OrthoDB" id="9791139at2"/>
<dbReference type="SUPFAM" id="SSF100950">
    <property type="entry name" value="NagB/RpiA/CoA transferase-like"/>
    <property type="match status" value="1"/>
</dbReference>
<dbReference type="Proteomes" id="UP000255326">
    <property type="component" value="Unassembled WGS sequence"/>
</dbReference>
<dbReference type="InterPro" id="IPR004547">
    <property type="entry name" value="Glucosamine6P_isomerase"/>
</dbReference>
<reference evidence="6 7" key="1">
    <citation type="submission" date="2018-07" db="EMBL/GenBank/DDBJ databases">
        <title>Genomic Encyclopedia of Type Strains, Phase IV (KMG-IV): sequencing the most valuable type-strain genomes for metagenomic binning, comparative biology and taxonomic classification.</title>
        <authorList>
            <person name="Goeker M."/>
        </authorList>
    </citation>
    <scope>NUCLEOTIDE SEQUENCE [LARGE SCALE GENOMIC DNA]</scope>
    <source>
        <strain evidence="6 7">DSM 25281</strain>
    </source>
</reference>
<dbReference type="NCBIfam" id="TIGR00502">
    <property type="entry name" value="nagB"/>
    <property type="match status" value="1"/>
</dbReference>
<comment type="caution">
    <text evidence="6">The sequence shown here is derived from an EMBL/GenBank/DDBJ whole genome shotgun (WGS) entry which is preliminary data.</text>
</comment>
<proteinExistence type="inferred from homology"/>
<dbReference type="GO" id="GO:0019262">
    <property type="term" value="P:N-acetylneuraminate catabolic process"/>
    <property type="evidence" value="ECO:0007669"/>
    <property type="project" value="UniProtKB-UniRule"/>
</dbReference>
<keyword evidence="2 4" id="KW-0378">Hydrolase</keyword>
<comment type="similarity">
    <text evidence="4">Belongs to the glucosamine/galactosamine-6-phosphate isomerase family. NagB subfamily.</text>
</comment>
<organism evidence="6 7">
    <name type="scientific">Falsibacillus pallidus</name>
    <dbReference type="NCBI Taxonomy" id="493781"/>
    <lineage>
        <taxon>Bacteria</taxon>
        <taxon>Bacillati</taxon>
        <taxon>Bacillota</taxon>
        <taxon>Bacilli</taxon>
        <taxon>Bacillales</taxon>
        <taxon>Bacillaceae</taxon>
        <taxon>Falsibacillus</taxon>
    </lineage>
</organism>
<evidence type="ECO:0000256" key="2">
    <source>
        <dbReference type="ARBA" id="ARBA00022801"/>
    </source>
</evidence>
<accession>A0A370GDT0</accession>
<comment type="catalytic activity">
    <reaction evidence="1 4">
        <text>alpha-D-glucosamine 6-phosphate + H2O = beta-D-fructose 6-phosphate + NH4(+)</text>
        <dbReference type="Rhea" id="RHEA:12172"/>
        <dbReference type="ChEBI" id="CHEBI:15377"/>
        <dbReference type="ChEBI" id="CHEBI:28938"/>
        <dbReference type="ChEBI" id="CHEBI:57634"/>
        <dbReference type="ChEBI" id="CHEBI:75989"/>
        <dbReference type="EC" id="3.5.99.6"/>
    </reaction>
</comment>
<feature type="active site" description="For ring-opening step" evidence="4">
    <location>
        <position position="136"/>
    </location>
</feature>
<dbReference type="PROSITE" id="PS01161">
    <property type="entry name" value="GLC_GALNAC_ISOMERASE"/>
    <property type="match status" value="1"/>
</dbReference>
<dbReference type="PANTHER" id="PTHR11280">
    <property type="entry name" value="GLUCOSAMINE-6-PHOSPHATE ISOMERASE"/>
    <property type="match status" value="1"/>
</dbReference>
<dbReference type="CDD" id="cd01399">
    <property type="entry name" value="GlcN6P_deaminase"/>
    <property type="match status" value="1"/>
</dbReference>
<protein>
    <recommendedName>
        <fullName evidence="4">Glucosamine-6-phosphate deaminase</fullName>
        <ecNumber evidence="4">3.5.99.6</ecNumber>
    </recommendedName>
    <alternativeName>
        <fullName evidence="4">GlcN6P deaminase</fullName>
        <shortName evidence="4">GNPDA</shortName>
    </alternativeName>
    <alternativeName>
        <fullName evidence="4">Glucosamine-6-phosphate isomerase</fullName>
    </alternativeName>
</protein>
<dbReference type="GO" id="GO:0006046">
    <property type="term" value="P:N-acetylglucosamine catabolic process"/>
    <property type="evidence" value="ECO:0007669"/>
    <property type="project" value="UniProtKB-UniRule"/>
</dbReference>
<dbReference type="GO" id="GO:0005737">
    <property type="term" value="C:cytoplasm"/>
    <property type="evidence" value="ECO:0007669"/>
    <property type="project" value="TreeGrafter"/>
</dbReference>
<comment type="pathway">
    <text evidence="4">Amino-sugar metabolism; N-acetylneuraminate degradation; D-fructose 6-phosphate from N-acetylneuraminate: step 5/5.</text>
</comment>
<dbReference type="EC" id="3.5.99.6" evidence="4"/>
<feature type="active site" description="For ring-opening step" evidence="4">
    <location>
        <position position="143"/>
    </location>
</feature>
<evidence type="ECO:0000313" key="7">
    <source>
        <dbReference type="Proteomes" id="UP000255326"/>
    </source>
</evidence>
<dbReference type="FunFam" id="3.40.50.1360:FF:000003">
    <property type="entry name" value="Glucosamine-6-phosphate deaminase"/>
    <property type="match status" value="1"/>
</dbReference>
<evidence type="ECO:0000313" key="6">
    <source>
        <dbReference type="EMBL" id="RDI41390.1"/>
    </source>
</evidence>
<dbReference type="GO" id="GO:0042802">
    <property type="term" value="F:identical protein binding"/>
    <property type="evidence" value="ECO:0007669"/>
    <property type="project" value="TreeGrafter"/>
</dbReference>
<sequence length="245" mass="27195">MNIIETANYEEMSRKAADYLVKLVSAKKDAVLGLATGSTPHGLYSEMVEDHKMNGTSYEQIRTVNLDEYIGLPSTDPNSYHTFMRKRLFDWIDIKSENTHIPNGQAGSLEKECLRYEQMIENLGGIDLQVLGIGHNGHIGFNEPGTSFNSSTHVVELAESTKKANSRFFASLDEVPTQAITMGIKTIMKSKEILLLVSGSSKAETLQKLIHGPFTEDFPASILQRHPNVTIIADQDALSLLRINK</sequence>
<dbReference type="GO" id="GO:0006043">
    <property type="term" value="P:glucosamine catabolic process"/>
    <property type="evidence" value="ECO:0007669"/>
    <property type="project" value="TreeGrafter"/>
</dbReference>
<feature type="active site" description="Proton acceptor; for enolization step" evidence="4">
    <location>
        <position position="67"/>
    </location>
</feature>
<dbReference type="UniPathway" id="UPA00629">
    <property type="reaction ID" value="UER00684"/>
</dbReference>
<dbReference type="InterPro" id="IPR006148">
    <property type="entry name" value="Glc/Gal-6P_isomerase"/>
</dbReference>
<dbReference type="RefSeq" id="WP_114746141.1">
    <property type="nucleotide sequence ID" value="NZ_QQAY01000008.1"/>
</dbReference>
<dbReference type="GO" id="GO:0004342">
    <property type="term" value="F:glucosamine-6-phosphate deaminase activity"/>
    <property type="evidence" value="ECO:0007669"/>
    <property type="project" value="UniProtKB-UniRule"/>
</dbReference>
<keyword evidence="3 4" id="KW-0119">Carbohydrate metabolism</keyword>
<gene>
    <name evidence="4" type="primary">nagB</name>
    <name evidence="6" type="ORF">DFR59_10840</name>
</gene>
<evidence type="ECO:0000256" key="3">
    <source>
        <dbReference type="ARBA" id="ARBA00023277"/>
    </source>
</evidence>
<dbReference type="EMBL" id="QQAY01000008">
    <property type="protein sequence ID" value="RDI41390.1"/>
    <property type="molecule type" value="Genomic_DNA"/>
</dbReference>
<dbReference type="Pfam" id="PF01182">
    <property type="entry name" value="Glucosamine_iso"/>
    <property type="match status" value="1"/>
</dbReference>
<dbReference type="InterPro" id="IPR018321">
    <property type="entry name" value="Glucosamine6P_isomerase_CS"/>
</dbReference>
<feature type="domain" description="Glucosamine/galactosamine-6-phosphate isomerase" evidence="5">
    <location>
        <begin position="10"/>
        <end position="226"/>
    </location>
</feature>
<dbReference type="Gene3D" id="3.40.50.1360">
    <property type="match status" value="1"/>
</dbReference>
<dbReference type="HAMAP" id="MF_01241">
    <property type="entry name" value="GlcN6P_deamin"/>
    <property type="match status" value="1"/>
</dbReference>
<dbReference type="PANTHER" id="PTHR11280:SF5">
    <property type="entry name" value="GLUCOSAMINE-6-PHOSPHATE ISOMERASE"/>
    <property type="match status" value="1"/>
</dbReference>
<keyword evidence="7" id="KW-1185">Reference proteome</keyword>
<dbReference type="GO" id="GO:0005975">
    <property type="term" value="P:carbohydrate metabolic process"/>
    <property type="evidence" value="ECO:0007669"/>
    <property type="project" value="InterPro"/>
</dbReference>